<proteinExistence type="predicted"/>
<keyword evidence="4 11" id="KW-0808">Transferase</keyword>
<dbReference type="VEuPathDB" id="ToxoDB:CSUI_000457"/>
<keyword evidence="8 10" id="KW-0472">Membrane</keyword>
<feature type="transmembrane region" description="Helical" evidence="10">
    <location>
        <begin position="28"/>
        <end position="50"/>
    </location>
</feature>
<dbReference type="SUPFAM" id="SSF53756">
    <property type="entry name" value="UDP-Glycosyltransferase/glycogen phosphorylase"/>
    <property type="match status" value="1"/>
</dbReference>
<dbReference type="GO" id="GO:0000030">
    <property type="term" value="F:mannosyltransferase activity"/>
    <property type="evidence" value="ECO:0007669"/>
    <property type="project" value="InterPro"/>
</dbReference>
<dbReference type="PANTHER" id="PTHR13036:SF0">
    <property type="entry name" value="CHITOBIOSYLDIPHOSPHODOLICHOL BETA-MANNOSYLTRANSFERASE"/>
    <property type="match status" value="1"/>
</dbReference>
<evidence type="ECO:0000256" key="10">
    <source>
        <dbReference type="SAM" id="Phobius"/>
    </source>
</evidence>
<dbReference type="Proteomes" id="UP000221165">
    <property type="component" value="Unassembled WGS sequence"/>
</dbReference>
<evidence type="ECO:0000256" key="6">
    <source>
        <dbReference type="ARBA" id="ARBA00022824"/>
    </source>
</evidence>
<sequence>MAALLRDWSRRFITVSTWGNWDIRALAVWLWSSMAAGVALSFFFLLLVVFKSMLSVWGQRKSQKDTIARWEKVYGKGGRSSLPSSSSPSGSSVGIISSPLAPSSGSAAPLSPHPPSVPQSSRDSSNSSSAFSSLTSHREAFISPQHVIIVVLGDLARSPRMIYHAQALSACVSPPPIIHLVAYVQTPIPPSLSGYPYLIVHPLPPFYIESARRFFPGPLVFIFFLLKLLHQSAALASTLFTLLSCHNRGPGTSTPFPLVLVQSPPALPTVPVCGVACRCTGAKLLLDWHNLTYTLLFPVSRNTAGGQQCRGTRCYRRWAVALASFIEGRSGRFASAALCVSQGMRLALQKMWGLSSIVLYDRPNPQIRPITLLERHALAMKYMRLPLEPGESVEKERRADSGEKNSKAFRKHTGGWRVQQTDNLTTRVDEGEELLSDLDSEEEDTQGVAQVSLRQQFCAFVDDCDAAGEGKIPVPSGKSLLVSEAFFSKKGGTSECSSGRTDVPPDFPRTHLQSHCRAPLTAGSYSAPGVEPVRRRERTLITQALLVDSSSLPRERTVCADGTHAPRISSQPGDRTGSSFVEVAVRRERPAVLLAATSWTGDEDLDLLLRALRDYDRQREWQFRNAAKPFHGGFSCLDVSAGPELLPPLLVLISGRGPGKTSWLERARQGKMRHVAIRTLFAPLDDYYKLLAAVDVGISMHTSSSGVDLPMKVVDLKGAGVPVCAFEFPTIHELVRDAVDSLLFVSAEGLCAKLQQLLRGFPQAFDRAVRHQASAPGGGTQTDACSFPQDARRYLPGMSGPGQAGSAARDDALQSREARDIPLTAGLMDTGPRAPGGGVLFQMRRFAESEVKTSFTDEWREVALPILKKLLE</sequence>
<evidence type="ECO:0000256" key="8">
    <source>
        <dbReference type="ARBA" id="ARBA00023136"/>
    </source>
</evidence>
<evidence type="ECO:0000256" key="1">
    <source>
        <dbReference type="ARBA" id="ARBA00004389"/>
    </source>
</evidence>
<accession>A0A2C6L0X1</accession>
<comment type="pathway">
    <text evidence="2">Protein modification; protein glycosylation.</text>
</comment>
<organism evidence="11 12">
    <name type="scientific">Cystoisospora suis</name>
    <dbReference type="NCBI Taxonomy" id="483139"/>
    <lineage>
        <taxon>Eukaryota</taxon>
        <taxon>Sar</taxon>
        <taxon>Alveolata</taxon>
        <taxon>Apicomplexa</taxon>
        <taxon>Conoidasida</taxon>
        <taxon>Coccidia</taxon>
        <taxon>Eucoccidiorida</taxon>
        <taxon>Eimeriorina</taxon>
        <taxon>Sarcocystidae</taxon>
        <taxon>Cystoisospora</taxon>
    </lineage>
</organism>
<keyword evidence="6" id="KW-0256">Endoplasmic reticulum</keyword>
<evidence type="ECO:0000256" key="4">
    <source>
        <dbReference type="ARBA" id="ARBA00022679"/>
    </source>
</evidence>
<name>A0A2C6L0X1_9APIC</name>
<evidence type="ECO:0000256" key="5">
    <source>
        <dbReference type="ARBA" id="ARBA00022692"/>
    </source>
</evidence>
<evidence type="ECO:0000256" key="2">
    <source>
        <dbReference type="ARBA" id="ARBA00004922"/>
    </source>
</evidence>
<comment type="subcellular location">
    <subcellularLocation>
        <location evidence="1">Endoplasmic reticulum membrane</location>
        <topology evidence="1">Single-pass membrane protein</topology>
    </subcellularLocation>
</comment>
<dbReference type="InterPro" id="IPR026051">
    <property type="entry name" value="ALG1-like"/>
</dbReference>
<dbReference type="PANTHER" id="PTHR13036">
    <property type="entry name" value="BETA1,4 MANNOSYLTRANSFERASE"/>
    <property type="match status" value="1"/>
</dbReference>
<evidence type="ECO:0000313" key="12">
    <source>
        <dbReference type="Proteomes" id="UP000221165"/>
    </source>
</evidence>
<feature type="compositionally biased region" description="Low complexity" evidence="9">
    <location>
        <begin position="118"/>
        <end position="131"/>
    </location>
</feature>
<dbReference type="AlphaFoldDB" id="A0A2C6L0X1"/>
<dbReference type="RefSeq" id="XP_067927336.1">
    <property type="nucleotide sequence ID" value="XM_068060691.1"/>
</dbReference>
<reference evidence="11 12" key="1">
    <citation type="journal article" date="2017" name="Int. J. Parasitol.">
        <title>The genome of the protozoan parasite Cystoisospora suis and a reverse vaccinology approach to identify vaccine candidates.</title>
        <authorList>
            <person name="Palmieri N."/>
            <person name="Shrestha A."/>
            <person name="Ruttkowski B."/>
            <person name="Beck T."/>
            <person name="Vogl C."/>
            <person name="Tomley F."/>
            <person name="Blake D.P."/>
            <person name="Joachim A."/>
        </authorList>
    </citation>
    <scope>NUCLEOTIDE SEQUENCE [LARGE SCALE GENOMIC DNA]</scope>
    <source>
        <strain evidence="11 12">Wien I</strain>
    </source>
</reference>
<feature type="region of interest" description="Disordered" evidence="9">
    <location>
        <begin position="101"/>
        <end position="131"/>
    </location>
</feature>
<protein>
    <submittedName>
        <fullName evidence="11">Chitobiosyldiphosphodolichol beta-mannosyltransferase</fullName>
    </submittedName>
</protein>
<keyword evidence="12" id="KW-1185">Reference proteome</keyword>
<evidence type="ECO:0000256" key="9">
    <source>
        <dbReference type="SAM" id="MobiDB-lite"/>
    </source>
</evidence>
<keyword evidence="5 10" id="KW-0812">Transmembrane</keyword>
<dbReference type="GeneID" id="94423902"/>
<evidence type="ECO:0000256" key="3">
    <source>
        <dbReference type="ARBA" id="ARBA00022676"/>
    </source>
</evidence>
<feature type="region of interest" description="Disordered" evidence="9">
    <location>
        <begin position="391"/>
        <end position="412"/>
    </location>
</feature>
<feature type="compositionally biased region" description="Low complexity" evidence="9">
    <location>
        <begin position="101"/>
        <end position="110"/>
    </location>
</feature>
<evidence type="ECO:0000256" key="7">
    <source>
        <dbReference type="ARBA" id="ARBA00022989"/>
    </source>
</evidence>
<dbReference type="GO" id="GO:0005789">
    <property type="term" value="C:endoplasmic reticulum membrane"/>
    <property type="evidence" value="ECO:0007669"/>
    <property type="project" value="UniProtKB-SubCell"/>
</dbReference>
<dbReference type="Gene3D" id="3.40.50.2000">
    <property type="entry name" value="Glycogen Phosphorylase B"/>
    <property type="match status" value="1"/>
</dbReference>
<dbReference type="EMBL" id="MIGC01000184">
    <property type="protein sequence ID" value="PHJ25690.1"/>
    <property type="molecule type" value="Genomic_DNA"/>
</dbReference>
<dbReference type="OrthoDB" id="614844at2759"/>
<comment type="caution">
    <text evidence="11">The sequence shown here is derived from an EMBL/GenBank/DDBJ whole genome shotgun (WGS) entry which is preliminary data.</text>
</comment>
<keyword evidence="7 10" id="KW-1133">Transmembrane helix</keyword>
<feature type="compositionally biased region" description="Basic and acidic residues" evidence="9">
    <location>
        <begin position="392"/>
        <end position="406"/>
    </location>
</feature>
<evidence type="ECO:0000313" key="11">
    <source>
        <dbReference type="EMBL" id="PHJ25690.1"/>
    </source>
</evidence>
<keyword evidence="3 11" id="KW-0328">Glycosyltransferase</keyword>
<gene>
    <name evidence="11" type="ORF">CSUI_000457</name>
</gene>